<accession>A0A172TQE3</accession>
<dbReference type="AlphaFoldDB" id="A0A172TQE3"/>
<name>A0A172TQE3_9BACT</name>
<sequence length="91" mass="10898">MEPQVIIEKIQEQFPQVIIAKNRSYGMYNYIELEWNDEQFRYVTSLDIYANQVKPYGFIRQFNKIDKDAKTETIGTHPLVDEIIKTIKRLQ</sequence>
<dbReference type="RefSeq" id="WP_066401366.1">
    <property type="nucleotide sequence ID" value="NZ_CP011390.1"/>
</dbReference>
<reference evidence="2" key="1">
    <citation type="submission" date="2015-01" db="EMBL/GenBank/DDBJ databases">
        <title>Flavisolibacter sp./LCS9/ whole genome sequencing.</title>
        <authorList>
            <person name="Kim M.K."/>
            <person name="Srinivasan S."/>
            <person name="Lee J.-J."/>
        </authorList>
    </citation>
    <scope>NUCLEOTIDE SEQUENCE [LARGE SCALE GENOMIC DNA]</scope>
    <source>
        <strain evidence="2">LCS9</strain>
    </source>
</reference>
<evidence type="ECO:0000313" key="2">
    <source>
        <dbReference type="Proteomes" id="UP000077177"/>
    </source>
</evidence>
<evidence type="ECO:0000313" key="1">
    <source>
        <dbReference type="EMBL" id="ANE49289.1"/>
    </source>
</evidence>
<protein>
    <submittedName>
        <fullName evidence="1">Uncharacterized protein</fullName>
    </submittedName>
</protein>
<keyword evidence="2" id="KW-1185">Reference proteome</keyword>
<proteinExistence type="predicted"/>
<dbReference type="KEGG" id="fla:SY85_01000"/>
<organism evidence="1 2">
    <name type="scientific">Flavisolibacter tropicus</name>
    <dbReference type="NCBI Taxonomy" id="1492898"/>
    <lineage>
        <taxon>Bacteria</taxon>
        <taxon>Pseudomonadati</taxon>
        <taxon>Bacteroidota</taxon>
        <taxon>Chitinophagia</taxon>
        <taxon>Chitinophagales</taxon>
        <taxon>Chitinophagaceae</taxon>
        <taxon>Flavisolibacter</taxon>
    </lineage>
</organism>
<dbReference type="Proteomes" id="UP000077177">
    <property type="component" value="Chromosome"/>
</dbReference>
<dbReference type="OrthoDB" id="975012at2"/>
<gene>
    <name evidence="1" type="ORF">SY85_01000</name>
</gene>
<reference evidence="1 2" key="2">
    <citation type="journal article" date="2016" name="Int. J. Syst. Evol. Microbiol.">
        <title>Flavisolibacter tropicus sp. nov., isolated from tropical soil.</title>
        <authorList>
            <person name="Lee J.J."/>
            <person name="Kang M.S."/>
            <person name="Kim G.S."/>
            <person name="Lee C.S."/>
            <person name="Lim S."/>
            <person name="Lee J."/>
            <person name="Roh S.H."/>
            <person name="Kang H."/>
            <person name="Ha J.M."/>
            <person name="Bae S."/>
            <person name="Jung H.Y."/>
            <person name="Kim M.K."/>
        </authorList>
    </citation>
    <scope>NUCLEOTIDE SEQUENCE [LARGE SCALE GENOMIC DNA]</scope>
    <source>
        <strain evidence="1 2">LCS9</strain>
    </source>
</reference>
<dbReference type="EMBL" id="CP011390">
    <property type="protein sequence ID" value="ANE49289.1"/>
    <property type="molecule type" value="Genomic_DNA"/>
</dbReference>